<comment type="similarity">
    <text evidence="5">Belongs to the G-protein coupled receptor 1 family.</text>
</comment>
<dbReference type="SUPFAM" id="SSF81321">
    <property type="entry name" value="Family A G protein-coupled receptor-like"/>
    <property type="match status" value="1"/>
</dbReference>
<dbReference type="GO" id="GO:0016020">
    <property type="term" value="C:membrane"/>
    <property type="evidence" value="ECO:0007669"/>
    <property type="project" value="UniProtKB-SubCell"/>
</dbReference>
<dbReference type="Pfam" id="PF00001">
    <property type="entry name" value="7tm_1"/>
    <property type="match status" value="1"/>
</dbReference>
<reference evidence="8" key="1">
    <citation type="submission" date="2021-02" db="EMBL/GenBank/DDBJ databases">
        <authorList>
            <person name="Nowell W R."/>
        </authorList>
    </citation>
    <scope>NUCLEOTIDE SEQUENCE</scope>
</reference>
<dbReference type="InterPro" id="IPR052954">
    <property type="entry name" value="GPCR-Ligand_Int"/>
</dbReference>
<dbReference type="PRINTS" id="PR00237">
    <property type="entry name" value="GPCRRHODOPSN"/>
</dbReference>
<organism evidence="8 11">
    <name type="scientific">Adineta steineri</name>
    <dbReference type="NCBI Taxonomy" id="433720"/>
    <lineage>
        <taxon>Eukaryota</taxon>
        <taxon>Metazoa</taxon>
        <taxon>Spiralia</taxon>
        <taxon>Gnathifera</taxon>
        <taxon>Rotifera</taxon>
        <taxon>Eurotatoria</taxon>
        <taxon>Bdelloidea</taxon>
        <taxon>Adinetida</taxon>
        <taxon>Adinetidae</taxon>
        <taxon>Adineta</taxon>
    </lineage>
</organism>
<keyword evidence="2 5" id="KW-0812">Transmembrane</keyword>
<dbReference type="PROSITE" id="PS50262">
    <property type="entry name" value="G_PROTEIN_RECEP_F1_2"/>
    <property type="match status" value="1"/>
</dbReference>
<feature type="transmembrane region" description="Helical" evidence="6">
    <location>
        <begin position="192"/>
        <end position="213"/>
    </location>
</feature>
<comment type="subcellular location">
    <subcellularLocation>
        <location evidence="1">Membrane</location>
    </subcellularLocation>
</comment>
<evidence type="ECO:0000256" key="5">
    <source>
        <dbReference type="RuleBase" id="RU000688"/>
    </source>
</evidence>
<evidence type="ECO:0000313" key="9">
    <source>
        <dbReference type="EMBL" id="CAF1595457.1"/>
    </source>
</evidence>
<dbReference type="PANTHER" id="PTHR46641:SF2">
    <property type="entry name" value="FMRFAMIDE RECEPTOR"/>
    <property type="match status" value="1"/>
</dbReference>
<gene>
    <name evidence="8" type="ORF">BJG266_LOCUS34750</name>
    <name evidence="9" type="ORF">QVE165_LOCUS51820</name>
</gene>
<dbReference type="Proteomes" id="UP000663877">
    <property type="component" value="Unassembled WGS sequence"/>
</dbReference>
<dbReference type="PANTHER" id="PTHR46641">
    <property type="entry name" value="FMRFAMIDE RECEPTOR-RELATED"/>
    <property type="match status" value="1"/>
</dbReference>
<evidence type="ECO:0000256" key="2">
    <source>
        <dbReference type="ARBA" id="ARBA00022692"/>
    </source>
</evidence>
<feature type="transmembrane region" description="Helical" evidence="6">
    <location>
        <begin position="32"/>
        <end position="56"/>
    </location>
</feature>
<dbReference type="AlphaFoldDB" id="A0A815GZL4"/>
<feature type="transmembrane region" description="Helical" evidence="6">
    <location>
        <begin position="246"/>
        <end position="267"/>
    </location>
</feature>
<keyword evidence="5" id="KW-0675">Receptor</keyword>
<sequence length="377" mass="43964">MAILIGNNTTLALNSDDYIRNEINQYVAKLNFILIFVQSFVSISGIFGNMLALIVINKKSLRNTSSAVYITYMAIFDSAVLLLHCASLAQPRRNLFIHCSLIYLTDLFSICANWVLVIITLERCVAVASPFLAKRFCTVHSARYSVYILISIAILLFSATFPIIYHTDVTSKRAKCKIRPAFGLIHRIYQPIVFYVLPDILLLSNLFTVYSLIQRRRQQKRLSNDDKFELRVNDVHSNRKQRQLTIMLVTVNFTFYLFSTPALIFFIGEYTPPKHPEINKLKRSFFFTQTSVLLLQLHHATNFIFYCFTGRRFREATIETFNQCSTQLKIFYHRYFLCDKYYRVSSDYQMTNIPSTNKPNRLLDKEYSSKYTKRTTI</sequence>
<feature type="transmembrane region" description="Helical" evidence="6">
    <location>
        <begin position="95"/>
        <end position="121"/>
    </location>
</feature>
<name>A0A815GZL4_9BILA</name>
<dbReference type="Proteomes" id="UP000663832">
    <property type="component" value="Unassembled WGS sequence"/>
</dbReference>
<keyword evidence="4 6" id="KW-0472">Membrane</keyword>
<dbReference type="OrthoDB" id="9990906at2759"/>
<feature type="domain" description="G-protein coupled receptors family 1 profile" evidence="7">
    <location>
        <begin position="48"/>
        <end position="306"/>
    </location>
</feature>
<keyword evidence="10" id="KW-1185">Reference proteome</keyword>
<comment type="caution">
    <text evidence="8">The sequence shown here is derived from an EMBL/GenBank/DDBJ whole genome shotgun (WGS) entry which is preliminary data.</text>
</comment>
<evidence type="ECO:0000256" key="1">
    <source>
        <dbReference type="ARBA" id="ARBA00004370"/>
    </source>
</evidence>
<evidence type="ECO:0000259" key="7">
    <source>
        <dbReference type="PROSITE" id="PS50262"/>
    </source>
</evidence>
<dbReference type="InterPro" id="IPR017452">
    <property type="entry name" value="GPCR_Rhodpsn_7TM"/>
</dbReference>
<evidence type="ECO:0000313" key="8">
    <source>
        <dbReference type="EMBL" id="CAF1347219.1"/>
    </source>
</evidence>
<dbReference type="Gene3D" id="1.20.1070.10">
    <property type="entry name" value="Rhodopsin 7-helix transmembrane proteins"/>
    <property type="match status" value="1"/>
</dbReference>
<evidence type="ECO:0000313" key="10">
    <source>
        <dbReference type="Proteomes" id="UP000663832"/>
    </source>
</evidence>
<evidence type="ECO:0000256" key="6">
    <source>
        <dbReference type="SAM" id="Phobius"/>
    </source>
</evidence>
<feature type="transmembrane region" description="Helical" evidence="6">
    <location>
        <begin position="287"/>
        <end position="308"/>
    </location>
</feature>
<feature type="transmembrane region" description="Helical" evidence="6">
    <location>
        <begin position="68"/>
        <end position="89"/>
    </location>
</feature>
<protein>
    <recommendedName>
        <fullName evidence="7">G-protein coupled receptors family 1 profile domain-containing protein</fullName>
    </recommendedName>
</protein>
<dbReference type="EMBL" id="CAJNOI010000800">
    <property type="protein sequence ID" value="CAF1347219.1"/>
    <property type="molecule type" value="Genomic_DNA"/>
</dbReference>
<dbReference type="PROSITE" id="PS00237">
    <property type="entry name" value="G_PROTEIN_RECEP_F1_1"/>
    <property type="match status" value="1"/>
</dbReference>
<evidence type="ECO:0000256" key="4">
    <source>
        <dbReference type="ARBA" id="ARBA00023136"/>
    </source>
</evidence>
<proteinExistence type="inferred from homology"/>
<dbReference type="InterPro" id="IPR000276">
    <property type="entry name" value="GPCR_Rhodpsn"/>
</dbReference>
<evidence type="ECO:0000256" key="3">
    <source>
        <dbReference type="ARBA" id="ARBA00022989"/>
    </source>
</evidence>
<evidence type="ECO:0000313" key="11">
    <source>
        <dbReference type="Proteomes" id="UP000663877"/>
    </source>
</evidence>
<accession>A0A815GZL4</accession>
<keyword evidence="5" id="KW-0297">G-protein coupled receptor</keyword>
<keyword evidence="3 6" id="KW-1133">Transmembrane helix</keyword>
<dbReference type="EMBL" id="CAJNOM010001155">
    <property type="protein sequence ID" value="CAF1595457.1"/>
    <property type="molecule type" value="Genomic_DNA"/>
</dbReference>
<keyword evidence="5" id="KW-0807">Transducer</keyword>
<feature type="transmembrane region" description="Helical" evidence="6">
    <location>
        <begin position="142"/>
        <end position="165"/>
    </location>
</feature>
<dbReference type="GO" id="GO:0004930">
    <property type="term" value="F:G protein-coupled receptor activity"/>
    <property type="evidence" value="ECO:0007669"/>
    <property type="project" value="UniProtKB-KW"/>
</dbReference>